<dbReference type="Proteomes" id="UP001408356">
    <property type="component" value="Unassembled WGS sequence"/>
</dbReference>
<comment type="caution">
    <text evidence="3">The sequence shown here is derived from an EMBL/GenBank/DDBJ whole genome shotgun (WGS) entry which is preliminary data.</text>
</comment>
<evidence type="ECO:0000313" key="3">
    <source>
        <dbReference type="EMBL" id="KAK9417019.1"/>
    </source>
</evidence>
<proteinExistence type="predicted"/>
<sequence>MDKIREAIAKHGNIWSLQTNSDMNELYEPLHAQQAGRFLQNVKVQKGLKYGDHERHRLDIYSPVETTPNRQLPVVVFFHGGGFTSGDTDITASMHGNIGNYFASNGCICILATYQLLPQARYPSGGKDTAQALRWVQDHAVEYRGDPRKITAVGQSSGGAHLASAAWAGFLADAGVKLSGLVLLSPPMWYDLRQERRRKNMELYHGSEKEQDILEKTGVSVFQNSTITEEPRLLLMVAEFDSNEIVDGNLSFVDAYRKKFKRMPLFEVMPGHNHISNTLAIGLPDDATGKRILAFASD</sequence>
<evidence type="ECO:0000256" key="1">
    <source>
        <dbReference type="ARBA" id="ARBA00022801"/>
    </source>
</evidence>
<evidence type="ECO:0000259" key="2">
    <source>
        <dbReference type="Pfam" id="PF07859"/>
    </source>
</evidence>
<dbReference type="GO" id="GO:0016787">
    <property type="term" value="F:hydrolase activity"/>
    <property type="evidence" value="ECO:0007669"/>
    <property type="project" value="UniProtKB-KW"/>
</dbReference>
<dbReference type="Gene3D" id="3.40.50.1820">
    <property type="entry name" value="alpha/beta hydrolase"/>
    <property type="match status" value="1"/>
</dbReference>
<feature type="domain" description="Alpha/beta hydrolase fold-3" evidence="2">
    <location>
        <begin position="75"/>
        <end position="227"/>
    </location>
</feature>
<accession>A0ABR2UQV1</accession>
<dbReference type="InterPro" id="IPR050300">
    <property type="entry name" value="GDXG_lipolytic_enzyme"/>
</dbReference>
<keyword evidence="4" id="KW-1185">Reference proteome</keyword>
<evidence type="ECO:0000313" key="4">
    <source>
        <dbReference type="Proteomes" id="UP001408356"/>
    </source>
</evidence>
<dbReference type="InterPro" id="IPR029058">
    <property type="entry name" value="AB_hydrolase_fold"/>
</dbReference>
<dbReference type="EMBL" id="JARVKF010000402">
    <property type="protein sequence ID" value="KAK9417019.1"/>
    <property type="molecule type" value="Genomic_DNA"/>
</dbReference>
<dbReference type="SUPFAM" id="SSF53474">
    <property type="entry name" value="alpha/beta-Hydrolases"/>
    <property type="match status" value="1"/>
</dbReference>
<protein>
    <submittedName>
        <fullName evidence="3">Alpha/beta hydrolase fold-3 domain-containing protein</fullName>
    </submittedName>
</protein>
<organism evidence="3 4">
    <name type="scientific">Seiridium unicorne</name>
    <dbReference type="NCBI Taxonomy" id="138068"/>
    <lineage>
        <taxon>Eukaryota</taxon>
        <taxon>Fungi</taxon>
        <taxon>Dikarya</taxon>
        <taxon>Ascomycota</taxon>
        <taxon>Pezizomycotina</taxon>
        <taxon>Sordariomycetes</taxon>
        <taxon>Xylariomycetidae</taxon>
        <taxon>Amphisphaeriales</taxon>
        <taxon>Sporocadaceae</taxon>
        <taxon>Seiridium</taxon>
    </lineage>
</organism>
<dbReference type="InterPro" id="IPR013094">
    <property type="entry name" value="AB_hydrolase_3"/>
</dbReference>
<dbReference type="PANTHER" id="PTHR48081">
    <property type="entry name" value="AB HYDROLASE SUPERFAMILY PROTEIN C4A8.06C"/>
    <property type="match status" value="1"/>
</dbReference>
<reference evidence="3 4" key="1">
    <citation type="journal article" date="2024" name="J. Plant Pathol.">
        <title>Sequence and assembly of the genome of Seiridium unicorne, isolate CBS 538.82, causal agent of cypress canker disease.</title>
        <authorList>
            <person name="Scali E."/>
            <person name="Rocca G.D."/>
            <person name="Danti R."/>
            <person name="Garbelotto M."/>
            <person name="Barberini S."/>
            <person name="Baroncelli R."/>
            <person name="Emiliani G."/>
        </authorList>
    </citation>
    <scope>NUCLEOTIDE SEQUENCE [LARGE SCALE GENOMIC DNA]</scope>
    <source>
        <strain evidence="3 4">BM-138-508</strain>
    </source>
</reference>
<keyword evidence="1 3" id="KW-0378">Hydrolase</keyword>
<gene>
    <name evidence="3" type="ORF">SUNI508_09258</name>
</gene>
<dbReference type="Pfam" id="PF07859">
    <property type="entry name" value="Abhydrolase_3"/>
    <property type="match status" value="1"/>
</dbReference>
<name>A0ABR2UQV1_9PEZI</name>